<dbReference type="Proteomes" id="UP000475862">
    <property type="component" value="Unassembled WGS sequence"/>
</dbReference>
<proteinExistence type="predicted"/>
<dbReference type="Pfam" id="PF00078">
    <property type="entry name" value="RVT_1"/>
    <property type="match status" value="1"/>
</dbReference>
<dbReference type="PANTHER" id="PTHR36688">
    <property type="entry name" value="ENDO/EXONUCLEASE/PHOSPHATASE DOMAIN-CONTAINING PROTEIN"/>
    <property type="match status" value="1"/>
</dbReference>
<dbReference type="GO" id="GO:0003824">
    <property type="term" value="F:catalytic activity"/>
    <property type="evidence" value="ECO:0007669"/>
    <property type="project" value="InterPro"/>
</dbReference>
<dbReference type="OrthoDB" id="409048at2759"/>
<sequence length="1069" mass="123138">MNTYAMFSSIVLKRFRKKELLESNKKNDFLKVLSMLKIFNRKTWYDLKLFDLKVSNNLKNIYGLLTQKDISSVYKVETIKNIVQRSGKTHKAGKWVPLYCTLDTMLITIIYSRSVKFESNDSNHCIRKTILNEDDFIYNLYLLNNNKYLKSFEDKSLSLRYFILEGKLMESLVNNTKNFMIFQLQNYLQIFASKSDYISRILREQNVDIVAIQETHTQDKTQLNTRGKIHGYSIIGATFHRSYGIATYARNNLDEVKLESVTTLHDIHIVKVNVGPTTIINVYKPPTIMWPDHVLGDISHPTIVIGDFNSHHVNWKYSSNNINGEMLVSWAETNNAHLVFDSKSKGTFKSGRWNREYNPDLCFVSVTTKNLPMAASRTVMNDFPNSQHRPILIEIGLQIPLINSTPYPRWNFNKAAWEDYANELDKCIRFIPPKRSNYNRFLGLIIAIAKKHMPRGYRKDYIPGWNELSENLYREYMNGNIDVADDLLTSLDEYRKEKWNKTMTALDFRHSSREAWSLLKKLGGKQHTRRAETSISPNQRHTIQIRKRFRDLKKECTQTHELSAPYSVAEITTALKDLKPGKAAGPDGMHPEFLINCGPNTRRWLSKFYTDIQQSVHMNDKTSNFRTLNNGLAQGSVLAPLLFNVYIADLPLTHSIKFAYADDLAIVTQHKDLNETERILTDDLITLGNYFHAWRLKPNTSKTEASCFHLNNKLASAQLDITFNGDALNHNCHPKYLGITLDRTLSFKTHLENTAAKLNSRNNIIHKLCGTSWGASAHTLRCSALGLVYPVAEYCASVWLNSAHVAKVDTQLNTTMRLISGTIKSTPTHWLPTLTAIAPPPLRRASALVKELSKISLNHELPINNFIDDATKTRLKSRKPTPKTAKDLIDANFDMMTQWEQTWAAVAENDNILCNISPGHIPTGFDLQRNLWCTLNRIRTSHGRCADSLHKWGMRDSPKCDCGAEKQTIYHIAFVCPIHAYQASIRTIHKEPCINFSNFFGHRTFFYKHFKNEFSEKSKISMFLSYDHKKIDLVENWFCVKILTSIMHQDNHFTIGNHPQSLKLKHYFD</sequence>
<dbReference type="AlphaFoldDB" id="A0A6G0TXY1"/>
<name>A0A6G0TXY1_APHGL</name>
<evidence type="ECO:0008006" key="5">
    <source>
        <dbReference type="Google" id="ProtNLM"/>
    </source>
</evidence>
<evidence type="ECO:0000259" key="2">
    <source>
        <dbReference type="Pfam" id="PF03372"/>
    </source>
</evidence>
<dbReference type="InterPro" id="IPR005135">
    <property type="entry name" value="Endo/exonuclease/phosphatase"/>
</dbReference>
<dbReference type="PANTHER" id="PTHR36688:SF1">
    <property type="entry name" value="ENDONUCLEASE_EXONUCLEASE_PHOSPHATASE DOMAIN-CONTAINING PROTEIN"/>
    <property type="match status" value="1"/>
</dbReference>
<feature type="domain" description="Endonuclease/exonuclease/phosphatase" evidence="2">
    <location>
        <begin position="194"/>
        <end position="354"/>
    </location>
</feature>
<evidence type="ECO:0000313" key="4">
    <source>
        <dbReference type="Proteomes" id="UP000475862"/>
    </source>
</evidence>
<accession>A0A6G0TXY1</accession>
<dbReference type="InterPro" id="IPR036691">
    <property type="entry name" value="Endo/exonu/phosph_ase_sf"/>
</dbReference>
<gene>
    <name evidence="3" type="ORF">AGLY_005051</name>
</gene>
<protein>
    <recommendedName>
        <fullName evidence="5">Reverse transcriptase domain-containing protein</fullName>
    </recommendedName>
</protein>
<reference evidence="3 4" key="1">
    <citation type="submission" date="2019-08" db="EMBL/GenBank/DDBJ databases">
        <title>The genome of the soybean aphid Biotype 1, its phylome, world population structure and adaptation to the North American continent.</title>
        <authorList>
            <person name="Giordano R."/>
            <person name="Donthu R.K."/>
            <person name="Hernandez A.G."/>
            <person name="Wright C.L."/>
            <person name="Zimin A.V."/>
        </authorList>
    </citation>
    <scope>NUCLEOTIDE SEQUENCE [LARGE SCALE GENOMIC DNA]</scope>
    <source>
        <tissue evidence="3">Whole aphids</tissue>
    </source>
</reference>
<feature type="domain" description="Reverse transcriptase" evidence="1">
    <location>
        <begin position="599"/>
        <end position="741"/>
    </location>
</feature>
<dbReference type="InterPro" id="IPR052560">
    <property type="entry name" value="RdDP_mobile_element"/>
</dbReference>
<dbReference type="InterPro" id="IPR000477">
    <property type="entry name" value="RT_dom"/>
</dbReference>
<evidence type="ECO:0000313" key="3">
    <source>
        <dbReference type="EMBL" id="KAE9539799.1"/>
    </source>
</evidence>
<evidence type="ECO:0000259" key="1">
    <source>
        <dbReference type="Pfam" id="PF00078"/>
    </source>
</evidence>
<keyword evidence="4" id="KW-1185">Reference proteome</keyword>
<comment type="caution">
    <text evidence="3">The sequence shown here is derived from an EMBL/GenBank/DDBJ whole genome shotgun (WGS) entry which is preliminary data.</text>
</comment>
<organism evidence="3 4">
    <name type="scientific">Aphis glycines</name>
    <name type="common">Soybean aphid</name>
    <dbReference type="NCBI Taxonomy" id="307491"/>
    <lineage>
        <taxon>Eukaryota</taxon>
        <taxon>Metazoa</taxon>
        <taxon>Ecdysozoa</taxon>
        <taxon>Arthropoda</taxon>
        <taxon>Hexapoda</taxon>
        <taxon>Insecta</taxon>
        <taxon>Pterygota</taxon>
        <taxon>Neoptera</taxon>
        <taxon>Paraneoptera</taxon>
        <taxon>Hemiptera</taxon>
        <taxon>Sternorrhyncha</taxon>
        <taxon>Aphidomorpha</taxon>
        <taxon>Aphidoidea</taxon>
        <taxon>Aphididae</taxon>
        <taxon>Aphidini</taxon>
        <taxon>Aphis</taxon>
        <taxon>Aphis</taxon>
    </lineage>
</organism>
<dbReference type="SUPFAM" id="SSF56219">
    <property type="entry name" value="DNase I-like"/>
    <property type="match status" value="1"/>
</dbReference>
<dbReference type="Pfam" id="PF03372">
    <property type="entry name" value="Exo_endo_phos"/>
    <property type="match status" value="1"/>
</dbReference>
<dbReference type="EMBL" id="VYZN01000014">
    <property type="protein sequence ID" value="KAE9539799.1"/>
    <property type="molecule type" value="Genomic_DNA"/>
</dbReference>
<dbReference type="Gene3D" id="3.60.10.10">
    <property type="entry name" value="Endonuclease/exonuclease/phosphatase"/>
    <property type="match status" value="1"/>
</dbReference>